<feature type="region of interest" description="Disordered" evidence="1">
    <location>
        <begin position="1"/>
        <end position="91"/>
    </location>
</feature>
<evidence type="ECO:0000313" key="3">
    <source>
        <dbReference type="Proteomes" id="UP000789396"/>
    </source>
</evidence>
<dbReference type="Proteomes" id="UP000789396">
    <property type="component" value="Unassembled WGS sequence"/>
</dbReference>
<reference evidence="2" key="1">
    <citation type="submission" date="2021-06" db="EMBL/GenBank/DDBJ databases">
        <authorList>
            <person name="Kallberg Y."/>
            <person name="Tangrot J."/>
            <person name="Rosling A."/>
        </authorList>
    </citation>
    <scope>NUCLEOTIDE SEQUENCE</scope>
    <source>
        <strain evidence="2">IN212</strain>
    </source>
</reference>
<evidence type="ECO:0000256" key="1">
    <source>
        <dbReference type="SAM" id="MobiDB-lite"/>
    </source>
</evidence>
<protein>
    <submittedName>
        <fullName evidence="2">11044_t:CDS:1</fullName>
    </submittedName>
</protein>
<feature type="compositionally biased region" description="Basic and acidic residues" evidence="1">
    <location>
        <begin position="19"/>
        <end position="46"/>
    </location>
</feature>
<name>A0A9N8VHE1_9GLOM</name>
<dbReference type="OrthoDB" id="2372888at2759"/>
<feature type="compositionally biased region" description="Basic and acidic residues" evidence="1">
    <location>
        <begin position="67"/>
        <end position="91"/>
    </location>
</feature>
<comment type="caution">
    <text evidence="2">The sequence shown here is derived from an EMBL/GenBank/DDBJ whole genome shotgun (WGS) entry which is preliminary data.</text>
</comment>
<gene>
    <name evidence="2" type="ORF">RFULGI_LOCUS238</name>
</gene>
<dbReference type="AlphaFoldDB" id="A0A9N8VHE1"/>
<dbReference type="EMBL" id="CAJVPZ010000056">
    <property type="protein sequence ID" value="CAG8451223.1"/>
    <property type="molecule type" value="Genomic_DNA"/>
</dbReference>
<accession>A0A9N8VHE1</accession>
<evidence type="ECO:0000313" key="2">
    <source>
        <dbReference type="EMBL" id="CAG8451223.1"/>
    </source>
</evidence>
<sequence>MLTEGVEDESKGFVGTTKDQTKNELTKDQVESKLMKGVTESEKDQTESENLNGQTENELMKNQPKNEFAKDQTKNELVKDQTDKRHTEQLDPKYEDALSQEKFANQNDQQMVQESIAQDQITKAKIKKVRFSEITESQLDEDDVHPNYKASVDYGPSQSSGFYDVTLSPEKASKLFGKLGLAEAWEKFVSPKSQNKKVIISNIYVLRFITNVYLID</sequence>
<proteinExistence type="predicted"/>
<organism evidence="2 3">
    <name type="scientific">Racocetra fulgida</name>
    <dbReference type="NCBI Taxonomy" id="60492"/>
    <lineage>
        <taxon>Eukaryota</taxon>
        <taxon>Fungi</taxon>
        <taxon>Fungi incertae sedis</taxon>
        <taxon>Mucoromycota</taxon>
        <taxon>Glomeromycotina</taxon>
        <taxon>Glomeromycetes</taxon>
        <taxon>Diversisporales</taxon>
        <taxon>Gigasporaceae</taxon>
        <taxon>Racocetra</taxon>
    </lineage>
</organism>
<feature type="compositionally biased region" description="Polar residues" evidence="1">
    <location>
        <begin position="48"/>
        <end position="57"/>
    </location>
</feature>
<keyword evidence="3" id="KW-1185">Reference proteome</keyword>